<sequence length="161" mass="17243">MACMLRGCSFAERAPPGVPHCINYLVGQACPTRPRTGPSDKLSEDIAQQVVGPNCRSPMSDQRSDPPAQWVLEQPGSTTCWTAQLVSRSSGAVQRVVGPASRTARADHISDVLVRPVPTSRADMSDRSSDRTSCPTCPLVGQSDELVLVELTCPTSQYSSD</sequence>
<protein>
    <submittedName>
        <fullName evidence="1">Uncharacterized protein</fullName>
    </submittedName>
</protein>
<name>A0A2N5SEB1_9BASI</name>
<dbReference type="AlphaFoldDB" id="A0A2N5SEB1"/>
<organism evidence="1 2">
    <name type="scientific">Puccinia coronata f. sp. avenae</name>
    <dbReference type="NCBI Taxonomy" id="200324"/>
    <lineage>
        <taxon>Eukaryota</taxon>
        <taxon>Fungi</taxon>
        <taxon>Dikarya</taxon>
        <taxon>Basidiomycota</taxon>
        <taxon>Pucciniomycotina</taxon>
        <taxon>Pucciniomycetes</taxon>
        <taxon>Pucciniales</taxon>
        <taxon>Pucciniaceae</taxon>
        <taxon>Puccinia</taxon>
    </lineage>
</organism>
<dbReference type="Proteomes" id="UP000235388">
    <property type="component" value="Unassembled WGS sequence"/>
</dbReference>
<accession>A0A2N5SEB1</accession>
<evidence type="ECO:0000313" key="2">
    <source>
        <dbReference type="Proteomes" id="UP000235388"/>
    </source>
</evidence>
<dbReference type="PROSITE" id="PS51257">
    <property type="entry name" value="PROKAR_LIPOPROTEIN"/>
    <property type="match status" value="1"/>
</dbReference>
<reference evidence="1 2" key="1">
    <citation type="submission" date="2017-11" db="EMBL/GenBank/DDBJ databases">
        <title>De novo assembly and phasing of dikaryotic genomes from two isolates of Puccinia coronata f. sp. avenae, the causal agent of oat crown rust.</title>
        <authorList>
            <person name="Miller M.E."/>
            <person name="Zhang Y."/>
            <person name="Omidvar V."/>
            <person name="Sperschneider J."/>
            <person name="Schwessinger B."/>
            <person name="Raley C."/>
            <person name="Palmer J.M."/>
            <person name="Garnica D."/>
            <person name="Upadhyaya N."/>
            <person name="Rathjen J."/>
            <person name="Taylor J.M."/>
            <person name="Park R.F."/>
            <person name="Dodds P.N."/>
            <person name="Hirsch C.D."/>
            <person name="Kianian S.F."/>
            <person name="Figueroa M."/>
        </authorList>
    </citation>
    <scope>NUCLEOTIDE SEQUENCE [LARGE SCALE GENOMIC DNA]</scope>
    <source>
        <strain evidence="1">12NC29</strain>
    </source>
</reference>
<evidence type="ECO:0000313" key="1">
    <source>
        <dbReference type="EMBL" id="PLW11583.1"/>
    </source>
</evidence>
<gene>
    <name evidence="1" type="ORF">PCANC_21462</name>
</gene>
<keyword evidence="2" id="KW-1185">Reference proteome</keyword>
<proteinExistence type="predicted"/>
<comment type="caution">
    <text evidence="1">The sequence shown here is derived from an EMBL/GenBank/DDBJ whole genome shotgun (WGS) entry which is preliminary data.</text>
</comment>
<dbReference type="EMBL" id="PGCJ01001014">
    <property type="protein sequence ID" value="PLW11583.1"/>
    <property type="molecule type" value="Genomic_DNA"/>
</dbReference>